<evidence type="ECO:0000313" key="1">
    <source>
        <dbReference type="EMBL" id="KAF9461636.1"/>
    </source>
</evidence>
<organism evidence="1 2">
    <name type="scientific">Collybia nuda</name>
    <dbReference type="NCBI Taxonomy" id="64659"/>
    <lineage>
        <taxon>Eukaryota</taxon>
        <taxon>Fungi</taxon>
        <taxon>Dikarya</taxon>
        <taxon>Basidiomycota</taxon>
        <taxon>Agaricomycotina</taxon>
        <taxon>Agaricomycetes</taxon>
        <taxon>Agaricomycetidae</taxon>
        <taxon>Agaricales</taxon>
        <taxon>Tricholomatineae</taxon>
        <taxon>Clitocybaceae</taxon>
        <taxon>Collybia</taxon>
    </lineage>
</organism>
<protein>
    <submittedName>
        <fullName evidence="1">Uncharacterized protein</fullName>
    </submittedName>
</protein>
<accession>A0A9P5Y4U6</accession>
<keyword evidence="2" id="KW-1185">Reference proteome</keyword>
<proteinExistence type="predicted"/>
<reference evidence="1" key="1">
    <citation type="submission" date="2020-11" db="EMBL/GenBank/DDBJ databases">
        <authorList>
            <consortium name="DOE Joint Genome Institute"/>
            <person name="Ahrendt S."/>
            <person name="Riley R."/>
            <person name="Andreopoulos W."/>
            <person name="Labutti K."/>
            <person name="Pangilinan J."/>
            <person name="Ruiz-Duenas F.J."/>
            <person name="Barrasa J.M."/>
            <person name="Sanchez-Garcia M."/>
            <person name="Camarero S."/>
            <person name="Miyauchi S."/>
            <person name="Serrano A."/>
            <person name="Linde D."/>
            <person name="Babiker R."/>
            <person name="Drula E."/>
            <person name="Ayuso-Fernandez I."/>
            <person name="Pacheco R."/>
            <person name="Padilla G."/>
            <person name="Ferreira P."/>
            <person name="Barriuso J."/>
            <person name="Kellner H."/>
            <person name="Castanera R."/>
            <person name="Alfaro M."/>
            <person name="Ramirez L."/>
            <person name="Pisabarro A.G."/>
            <person name="Kuo A."/>
            <person name="Tritt A."/>
            <person name="Lipzen A."/>
            <person name="He G."/>
            <person name="Yan M."/>
            <person name="Ng V."/>
            <person name="Cullen D."/>
            <person name="Martin F."/>
            <person name="Rosso M.-N."/>
            <person name="Henrissat B."/>
            <person name="Hibbett D."/>
            <person name="Martinez A.T."/>
            <person name="Grigoriev I.V."/>
        </authorList>
    </citation>
    <scope>NUCLEOTIDE SEQUENCE</scope>
    <source>
        <strain evidence="1">CBS 247.69</strain>
    </source>
</reference>
<dbReference type="AlphaFoldDB" id="A0A9P5Y4U6"/>
<gene>
    <name evidence="1" type="ORF">BDZ94DRAFT_803257</name>
</gene>
<sequence>MIYTHSLPLTFLISSRPEPHIRHSFNVDPTLSTISRHIFLESSPGDIRTSLQSGFRKIRQQYHLYTTALIPENWPSEEDIETLVRRSSGYFIYASTVLQFINSVDVWPPDQLNLVLSGQSSPFTELDQLYHQILSMVPNSQLLVRILGYILLLAKKSQDETDYHSPVVIGSLLEVRTGDIRLTLRKMHPLLDVPVTDEAGIQVIHASFSDFLFNRGRAGKFYVDSTKFHIQIALSCLKFMRSWTAPDADRRAIKFIFHNWVIFCREATELGDQIQLIDYLQRIPDFLPDKAPQNDFRYRETKLREAVEWLLDIYNPPGNLVRLINSQRDLCYLICLSNYGSYHCLDRVLTLPLNVVFNPNEYLQERQQLSEEVDTGNLEDFFIPALEKHSVFGNRFEPRNMST</sequence>
<dbReference type="Proteomes" id="UP000807353">
    <property type="component" value="Unassembled WGS sequence"/>
</dbReference>
<name>A0A9P5Y4U6_9AGAR</name>
<evidence type="ECO:0000313" key="2">
    <source>
        <dbReference type="Proteomes" id="UP000807353"/>
    </source>
</evidence>
<comment type="caution">
    <text evidence="1">The sequence shown here is derived from an EMBL/GenBank/DDBJ whole genome shotgun (WGS) entry which is preliminary data.</text>
</comment>
<dbReference type="EMBL" id="MU150281">
    <property type="protein sequence ID" value="KAF9461636.1"/>
    <property type="molecule type" value="Genomic_DNA"/>
</dbReference>
<dbReference type="OrthoDB" id="3262196at2759"/>